<evidence type="ECO:0000313" key="9">
    <source>
        <dbReference type="EMBL" id="KAJ6441262.1"/>
    </source>
</evidence>
<comment type="caution">
    <text evidence="9">The sequence shown here is derived from an EMBL/GenBank/DDBJ whole genome shotgun (WGS) entry which is preliminary data.</text>
</comment>
<feature type="compositionally biased region" description="Low complexity" evidence="7">
    <location>
        <begin position="394"/>
        <end position="407"/>
    </location>
</feature>
<evidence type="ECO:0000256" key="3">
    <source>
        <dbReference type="ARBA" id="ARBA00022679"/>
    </source>
</evidence>
<comment type="catalytic activity">
    <reaction evidence="1">
        <text>S-ubiquitinyl-[E2 ubiquitin-conjugating enzyme]-L-cysteine + [acceptor protein]-L-lysine = [E2 ubiquitin-conjugating enzyme]-L-cysteine + N(6)-ubiquitinyl-[acceptor protein]-L-lysine.</text>
        <dbReference type="EC" id="2.3.2.27"/>
    </reaction>
</comment>
<name>A0AB34FQ40_9HYPO</name>
<evidence type="ECO:0000259" key="8">
    <source>
        <dbReference type="PROSITE" id="PS50089"/>
    </source>
</evidence>
<evidence type="ECO:0000313" key="10">
    <source>
        <dbReference type="Proteomes" id="UP001163105"/>
    </source>
</evidence>
<feature type="compositionally biased region" description="Low complexity" evidence="7">
    <location>
        <begin position="50"/>
        <end position="61"/>
    </location>
</feature>
<evidence type="ECO:0000256" key="1">
    <source>
        <dbReference type="ARBA" id="ARBA00000900"/>
    </source>
</evidence>
<keyword evidence="10" id="KW-1185">Reference proteome</keyword>
<dbReference type="GO" id="GO:0061630">
    <property type="term" value="F:ubiquitin protein ligase activity"/>
    <property type="evidence" value="ECO:0007669"/>
    <property type="project" value="UniProtKB-EC"/>
</dbReference>
<evidence type="ECO:0000256" key="7">
    <source>
        <dbReference type="SAM" id="MobiDB-lite"/>
    </source>
</evidence>
<keyword evidence="4" id="KW-0805">Transcription regulation</keyword>
<dbReference type="GO" id="GO:0000209">
    <property type="term" value="P:protein polyubiquitination"/>
    <property type="evidence" value="ECO:0007669"/>
    <property type="project" value="TreeGrafter"/>
</dbReference>
<dbReference type="EC" id="2.3.2.27" evidence="2"/>
<feature type="domain" description="RING-type" evidence="8">
    <location>
        <begin position="94"/>
        <end position="134"/>
    </location>
</feature>
<feature type="region of interest" description="Disordered" evidence="7">
    <location>
        <begin position="389"/>
        <end position="425"/>
    </location>
</feature>
<dbReference type="GO" id="GO:0008270">
    <property type="term" value="F:zinc ion binding"/>
    <property type="evidence" value="ECO:0007669"/>
    <property type="project" value="UniProtKB-KW"/>
</dbReference>
<dbReference type="Gene3D" id="3.30.40.10">
    <property type="entry name" value="Zinc/RING finger domain, C3HC4 (zinc finger)"/>
    <property type="match status" value="1"/>
</dbReference>
<keyword evidence="6" id="KW-0479">Metal-binding</keyword>
<evidence type="ECO:0000256" key="5">
    <source>
        <dbReference type="ARBA" id="ARBA00023163"/>
    </source>
</evidence>
<keyword evidence="6" id="KW-0863">Zinc-finger</keyword>
<dbReference type="PANTHER" id="PTHR46077">
    <property type="entry name" value="E3 UBIQUITIN-PROTEIN LIGASE TOPORS"/>
    <property type="match status" value="1"/>
</dbReference>
<reference evidence="9" key="1">
    <citation type="submission" date="2023-01" db="EMBL/GenBank/DDBJ databases">
        <title>The growth and conidiation of Purpureocillium lavendulum are regulated by nitrogen source and histone H3K14 acetylation.</title>
        <authorList>
            <person name="Tang P."/>
            <person name="Han J."/>
            <person name="Zhang C."/>
            <person name="Tang P."/>
            <person name="Qi F."/>
            <person name="Zhang K."/>
            <person name="Liang L."/>
        </authorList>
    </citation>
    <scope>NUCLEOTIDE SEQUENCE</scope>
    <source>
        <strain evidence="9">YMF1.00683</strain>
    </source>
</reference>
<organism evidence="9 10">
    <name type="scientific">Purpureocillium lavendulum</name>
    <dbReference type="NCBI Taxonomy" id="1247861"/>
    <lineage>
        <taxon>Eukaryota</taxon>
        <taxon>Fungi</taxon>
        <taxon>Dikarya</taxon>
        <taxon>Ascomycota</taxon>
        <taxon>Pezizomycotina</taxon>
        <taxon>Sordariomycetes</taxon>
        <taxon>Hypocreomycetidae</taxon>
        <taxon>Hypocreales</taxon>
        <taxon>Ophiocordycipitaceae</taxon>
        <taxon>Purpureocillium</taxon>
    </lineage>
</organism>
<evidence type="ECO:0000256" key="4">
    <source>
        <dbReference type="ARBA" id="ARBA00023015"/>
    </source>
</evidence>
<evidence type="ECO:0000256" key="2">
    <source>
        <dbReference type="ARBA" id="ARBA00012483"/>
    </source>
</evidence>
<keyword evidence="6" id="KW-0862">Zinc</keyword>
<sequence>MATWAAAEVCLNPAQRSRVQPPQLAVFTCFDAHCPLLALKHRRRGEMGGEETTTTSSYESGPQLGGDSPPPCDETTTSTPDRSLQRPFDDVETCVICLDTLTEPCRLMPCKHYHYHFACIEAWLSTAPGCPICKTAVSKVVHGPSLEQTSYYSGKPAPPRPFLAATSPPAASLTTPYHTHAVSAPFHRRPQWPARPLWADFVWPTDTEPQGLAFRRDVYRWLRYSKHVGSNPHSGYRELAPADFRDGAVMERVRTFLRRELRVFSWLTAPEADNLEMLNGETSDFFERRKRVITVERMLGHILRLLPHFEILGSDGGLEDMVTRHLGRENTRLLLHELHAWLRSPYPTLDDWDRAVQYDPLPEPVVDIPERRPRQDRFTGTRYAQRYRDRRTAIRPASASARAPAWRGGQRREHADAGVAGLRKR</sequence>
<feature type="region of interest" description="Disordered" evidence="7">
    <location>
        <begin position="45"/>
        <end position="84"/>
    </location>
</feature>
<dbReference type="Pfam" id="PF13639">
    <property type="entry name" value="zf-RING_2"/>
    <property type="match status" value="1"/>
</dbReference>
<keyword evidence="5" id="KW-0804">Transcription</keyword>
<dbReference type="AlphaFoldDB" id="A0AB34FQ40"/>
<dbReference type="EMBL" id="JAQHRD010000005">
    <property type="protein sequence ID" value="KAJ6441262.1"/>
    <property type="molecule type" value="Genomic_DNA"/>
</dbReference>
<evidence type="ECO:0000256" key="6">
    <source>
        <dbReference type="PROSITE-ProRule" id="PRU00175"/>
    </source>
</evidence>
<keyword evidence="3" id="KW-0808">Transferase</keyword>
<dbReference type="Proteomes" id="UP001163105">
    <property type="component" value="Unassembled WGS sequence"/>
</dbReference>
<dbReference type="PROSITE" id="PS50089">
    <property type="entry name" value="ZF_RING_2"/>
    <property type="match status" value="1"/>
</dbReference>
<dbReference type="SMART" id="SM00184">
    <property type="entry name" value="RING"/>
    <property type="match status" value="1"/>
</dbReference>
<proteinExistence type="predicted"/>
<dbReference type="InterPro" id="IPR013083">
    <property type="entry name" value="Znf_RING/FYVE/PHD"/>
</dbReference>
<dbReference type="SUPFAM" id="SSF57850">
    <property type="entry name" value="RING/U-box"/>
    <property type="match status" value="1"/>
</dbReference>
<dbReference type="PANTHER" id="PTHR46077:SF1">
    <property type="entry name" value="TOP1 BINDING ARGININE_SERINE RICH PROTEIN, E3 UBIQUITIN LIGASE"/>
    <property type="match status" value="1"/>
</dbReference>
<accession>A0AB34FQ40</accession>
<gene>
    <name evidence="9" type="ORF">O9K51_07058</name>
</gene>
<dbReference type="GO" id="GO:0006513">
    <property type="term" value="P:protein monoubiquitination"/>
    <property type="evidence" value="ECO:0007669"/>
    <property type="project" value="TreeGrafter"/>
</dbReference>
<dbReference type="InterPro" id="IPR001841">
    <property type="entry name" value="Znf_RING"/>
</dbReference>
<protein>
    <recommendedName>
        <fullName evidence="2">RING-type E3 ubiquitin transferase</fullName>
        <ecNumber evidence="2">2.3.2.27</ecNumber>
    </recommendedName>
</protein>